<dbReference type="InterPro" id="IPR051328">
    <property type="entry name" value="T7SS_ABC-Transporter"/>
</dbReference>
<comment type="subcellular location">
    <subcellularLocation>
        <location evidence="1">Membrane</location>
        <topology evidence="1">Multi-pass membrane protein</topology>
    </subcellularLocation>
</comment>
<evidence type="ECO:0000313" key="6">
    <source>
        <dbReference type="EMBL" id="RFU38462.1"/>
    </source>
</evidence>
<comment type="caution">
    <text evidence="6">The sequence shown here is derived from an EMBL/GenBank/DDBJ whole genome shotgun (WGS) entry which is preliminary data.</text>
</comment>
<sequence length="472" mass="49236">MRALRLAPYELLRFRTPLQRLALAFAVLVPTIYGGIYLWSNWDPYQRLGRVPVAVVNEDRPVQAEGRTIDAGAEFVSELRRARFLGWHFTGAGDAADGLRHGRYYAVITVPPDFSERLTSGASGSPERAAMSIRLDDSNNYLVGVMAKTVQSELERKISAAAISAYFEAAFGRLAQLHSGISDAADGAARLRDGLTTAKQGSEQLVDGLGQARQGSAALVGGLGQASTGTAQLAGGLAQLKQGSSQLAPGAAQVAGGVHQLASTAVPLAETAAAALPGLADRTAAVTRDAARLTSLASDLTQRIARDTAAVSGWLRAAAARHPGIATSPTLRNVQTALRTVNGTVEDGLRRLASRHPAVARTSGYATALGLARGLDATMPAMLHRLAARYRIPADEPLYRALLDAADAVAARAAEIARTTAHVNGVAAGLSADARGFQRVVPALRSRLLEGASGLRALDRGAAAVATGARRL</sequence>
<evidence type="ECO:0008006" key="8">
    <source>
        <dbReference type="Google" id="ProtNLM"/>
    </source>
</evidence>
<feature type="non-terminal residue" evidence="6">
    <location>
        <position position="472"/>
    </location>
</feature>
<evidence type="ECO:0000256" key="3">
    <source>
        <dbReference type="ARBA" id="ARBA00022989"/>
    </source>
</evidence>
<dbReference type="InterPro" id="IPR017500">
    <property type="entry name" value="Phage_infect_YhgE_N"/>
</dbReference>
<evidence type="ECO:0000313" key="7">
    <source>
        <dbReference type="Proteomes" id="UP000261811"/>
    </source>
</evidence>
<reference evidence="6 7" key="1">
    <citation type="submission" date="2018-08" db="EMBL/GenBank/DDBJ databases">
        <title>Actinomadura jelena sp. nov., a novel Actinomycete isolated from soil in Chad.</title>
        <authorList>
            <person name="Shi L."/>
        </authorList>
    </citation>
    <scope>NUCLEOTIDE SEQUENCE [LARGE SCALE GENOMIC DNA]</scope>
    <source>
        <strain evidence="6 7">NEAU-G17</strain>
    </source>
</reference>
<evidence type="ECO:0000256" key="2">
    <source>
        <dbReference type="ARBA" id="ARBA00022692"/>
    </source>
</evidence>
<evidence type="ECO:0000256" key="5">
    <source>
        <dbReference type="SAM" id="Phobius"/>
    </source>
</evidence>
<keyword evidence="3 5" id="KW-1133">Transmembrane helix</keyword>
<name>A0A372JEQ3_9ACTN</name>
<evidence type="ECO:0000256" key="1">
    <source>
        <dbReference type="ARBA" id="ARBA00004141"/>
    </source>
</evidence>
<dbReference type="GO" id="GO:0016020">
    <property type="term" value="C:membrane"/>
    <property type="evidence" value="ECO:0007669"/>
    <property type="project" value="UniProtKB-SubCell"/>
</dbReference>
<dbReference type="EMBL" id="QURH01000795">
    <property type="protein sequence ID" value="RFU38462.1"/>
    <property type="molecule type" value="Genomic_DNA"/>
</dbReference>
<evidence type="ECO:0000256" key="4">
    <source>
        <dbReference type="ARBA" id="ARBA00023136"/>
    </source>
</evidence>
<dbReference type="AlphaFoldDB" id="A0A372JEQ3"/>
<accession>A0A372JEQ3</accession>
<dbReference type="InterPro" id="IPR023908">
    <property type="entry name" value="xxxLxxG_rpt"/>
</dbReference>
<feature type="transmembrane region" description="Helical" evidence="5">
    <location>
        <begin position="21"/>
        <end position="40"/>
    </location>
</feature>
<keyword evidence="2 5" id="KW-0812">Transmembrane</keyword>
<dbReference type="NCBIfam" id="TIGR03061">
    <property type="entry name" value="pip_yhgE_Nterm"/>
    <property type="match status" value="1"/>
</dbReference>
<organism evidence="6 7">
    <name type="scientific">Actinomadura logoneensis</name>
    <dbReference type="NCBI Taxonomy" id="2293572"/>
    <lineage>
        <taxon>Bacteria</taxon>
        <taxon>Bacillati</taxon>
        <taxon>Actinomycetota</taxon>
        <taxon>Actinomycetes</taxon>
        <taxon>Streptosporangiales</taxon>
        <taxon>Thermomonosporaceae</taxon>
        <taxon>Actinomadura</taxon>
    </lineage>
</organism>
<keyword evidence="7" id="KW-1185">Reference proteome</keyword>
<keyword evidence="4 5" id="KW-0472">Membrane</keyword>
<dbReference type="PANTHER" id="PTHR43077:SF10">
    <property type="entry name" value="TRANSPORT PERMEASE PROTEIN"/>
    <property type="match status" value="1"/>
</dbReference>
<protein>
    <recommendedName>
        <fullName evidence="8">YhgE/Pip domain-containing protein</fullName>
    </recommendedName>
</protein>
<proteinExistence type="predicted"/>
<dbReference type="PANTHER" id="PTHR43077">
    <property type="entry name" value="TRANSPORT PERMEASE YVFS-RELATED"/>
    <property type="match status" value="1"/>
</dbReference>
<dbReference type="Proteomes" id="UP000261811">
    <property type="component" value="Unassembled WGS sequence"/>
</dbReference>
<dbReference type="RefSeq" id="WP_199486939.1">
    <property type="nucleotide sequence ID" value="NZ_QURH01000795.1"/>
</dbReference>
<dbReference type="NCBIfam" id="TIGR03057">
    <property type="entry name" value="xxxLxxG_by_4"/>
    <property type="match status" value="1"/>
</dbReference>
<gene>
    <name evidence="6" type="ORF">DZF91_27555</name>
</gene>